<name>A0ABU5IWM6_9BACI</name>
<evidence type="ECO:0000256" key="1">
    <source>
        <dbReference type="SAM" id="Phobius"/>
    </source>
</evidence>
<organism evidence="2 3">
    <name type="scientific">Robertmurraya mangrovi</name>
    <dbReference type="NCBI Taxonomy" id="3098077"/>
    <lineage>
        <taxon>Bacteria</taxon>
        <taxon>Bacillati</taxon>
        <taxon>Bacillota</taxon>
        <taxon>Bacilli</taxon>
        <taxon>Bacillales</taxon>
        <taxon>Bacillaceae</taxon>
        <taxon>Robertmurraya</taxon>
    </lineage>
</organism>
<dbReference type="EMBL" id="JAXOFX010000003">
    <property type="protein sequence ID" value="MDZ5471568.1"/>
    <property type="molecule type" value="Genomic_DNA"/>
</dbReference>
<keyword evidence="3" id="KW-1185">Reference proteome</keyword>
<sequence length="62" mass="7257">MDTLTIRIIFILGLITDLFLTLYLFRIMDEIGVGAFILLVVLLFGGTIFMYFILRRNIKTKR</sequence>
<feature type="transmembrane region" description="Helical" evidence="1">
    <location>
        <begin position="31"/>
        <end position="54"/>
    </location>
</feature>
<reference evidence="2 3" key="1">
    <citation type="submission" date="2023-11" db="EMBL/GenBank/DDBJ databases">
        <title>Bacillus jintuensis, isolated from a mudflat on the Beibu Gulf coast.</title>
        <authorList>
            <person name="Li M."/>
        </authorList>
    </citation>
    <scope>NUCLEOTIDE SEQUENCE [LARGE SCALE GENOMIC DNA]</scope>
    <source>
        <strain evidence="2 3">31A1R</strain>
    </source>
</reference>
<dbReference type="RefSeq" id="WP_322445857.1">
    <property type="nucleotide sequence ID" value="NZ_JAXOFX010000003.1"/>
</dbReference>
<accession>A0ABU5IWM6</accession>
<protein>
    <submittedName>
        <fullName evidence="2">Uncharacterized protein</fullName>
    </submittedName>
</protein>
<evidence type="ECO:0000313" key="3">
    <source>
        <dbReference type="Proteomes" id="UP001290455"/>
    </source>
</evidence>
<keyword evidence="1" id="KW-0472">Membrane</keyword>
<feature type="transmembrane region" description="Helical" evidence="1">
    <location>
        <begin position="7"/>
        <end position="25"/>
    </location>
</feature>
<proteinExistence type="predicted"/>
<keyword evidence="1" id="KW-0812">Transmembrane</keyword>
<keyword evidence="1" id="KW-1133">Transmembrane helix</keyword>
<evidence type="ECO:0000313" key="2">
    <source>
        <dbReference type="EMBL" id="MDZ5471568.1"/>
    </source>
</evidence>
<gene>
    <name evidence="2" type="ORF">SM124_07385</name>
</gene>
<comment type="caution">
    <text evidence="2">The sequence shown here is derived from an EMBL/GenBank/DDBJ whole genome shotgun (WGS) entry which is preliminary data.</text>
</comment>
<dbReference type="Proteomes" id="UP001290455">
    <property type="component" value="Unassembled WGS sequence"/>
</dbReference>